<dbReference type="STRING" id="419481.SAMN05216233_12017"/>
<evidence type="ECO:0000313" key="4">
    <source>
        <dbReference type="Proteomes" id="UP000198870"/>
    </source>
</evidence>
<evidence type="ECO:0000313" key="3">
    <source>
        <dbReference type="EMBL" id="SCY75522.1"/>
    </source>
</evidence>
<gene>
    <name evidence="3" type="ORF">SAMN05216233_12017</name>
</gene>
<feature type="domain" description="Glycosyltransferase 2-like" evidence="2">
    <location>
        <begin position="6"/>
        <end position="167"/>
    </location>
</feature>
<reference evidence="3 4" key="1">
    <citation type="submission" date="2016-10" db="EMBL/GenBank/DDBJ databases">
        <authorList>
            <person name="de Groot N.N."/>
        </authorList>
    </citation>
    <scope>NUCLEOTIDE SEQUENCE [LARGE SCALE GENOMIC DNA]</scope>
    <source>
        <strain evidence="3 4">AA1</strain>
    </source>
</reference>
<dbReference type="GO" id="GO:0016740">
    <property type="term" value="F:transferase activity"/>
    <property type="evidence" value="ECO:0007669"/>
    <property type="project" value="UniProtKB-KW"/>
</dbReference>
<feature type="transmembrane region" description="Helical" evidence="1">
    <location>
        <begin position="249"/>
        <end position="269"/>
    </location>
</feature>
<keyword evidence="1" id="KW-0472">Membrane</keyword>
<dbReference type="InterPro" id="IPR050256">
    <property type="entry name" value="Glycosyltransferase_2"/>
</dbReference>
<proteinExistence type="predicted"/>
<keyword evidence="3" id="KW-0808">Transferase</keyword>
<name>A0A1G5IHH7_9BACT</name>
<feature type="transmembrane region" description="Helical" evidence="1">
    <location>
        <begin position="275"/>
        <end position="299"/>
    </location>
</feature>
<keyword evidence="4" id="KW-1185">Reference proteome</keyword>
<organism evidence="3 4">
    <name type="scientific">Desulfoluna spongiiphila</name>
    <dbReference type="NCBI Taxonomy" id="419481"/>
    <lineage>
        <taxon>Bacteria</taxon>
        <taxon>Pseudomonadati</taxon>
        <taxon>Thermodesulfobacteriota</taxon>
        <taxon>Desulfobacteria</taxon>
        <taxon>Desulfobacterales</taxon>
        <taxon>Desulfolunaceae</taxon>
        <taxon>Desulfoluna</taxon>
    </lineage>
</organism>
<evidence type="ECO:0000256" key="1">
    <source>
        <dbReference type="SAM" id="Phobius"/>
    </source>
</evidence>
<evidence type="ECO:0000259" key="2">
    <source>
        <dbReference type="Pfam" id="PF00535"/>
    </source>
</evidence>
<dbReference type="InterPro" id="IPR029044">
    <property type="entry name" value="Nucleotide-diphossugar_trans"/>
</dbReference>
<dbReference type="Pfam" id="PF00535">
    <property type="entry name" value="Glycos_transf_2"/>
    <property type="match status" value="1"/>
</dbReference>
<dbReference type="Gene3D" id="3.90.550.10">
    <property type="entry name" value="Spore Coat Polysaccharide Biosynthesis Protein SpsA, Chain A"/>
    <property type="match status" value="1"/>
</dbReference>
<dbReference type="InterPro" id="IPR001173">
    <property type="entry name" value="Glyco_trans_2-like"/>
</dbReference>
<dbReference type="Proteomes" id="UP000198870">
    <property type="component" value="Unassembled WGS sequence"/>
</dbReference>
<keyword evidence="1" id="KW-0812">Transmembrane</keyword>
<dbReference type="PANTHER" id="PTHR48090:SF7">
    <property type="entry name" value="RFBJ PROTEIN"/>
    <property type="match status" value="1"/>
</dbReference>
<dbReference type="OrthoDB" id="9810303at2"/>
<dbReference type="RefSeq" id="WP_092213844.1">
    <property type="nucleotide sequence ID" value="NZ_FMUX01000020.1"/>
</dbReference>
<dbReference type="EMBL" id="FMUX01000020">
    <property type="protein sequence ID" value="SCY75522.1"/>
    <property type="molecule type" value="Genomic_DNA"/>
</dbReference>
<accession>A0A1G5IHH7</accession>
<protein>
    <submittedName>
        <fullName evidence="3">Glycosyltransferase involved in cell wall bisynthesis</fullName>
    </submittedName>
</protein>
<sequence>MITCLVLPCYKTRAHILDLLAKVGPEVNWIILVDDACPEGTGEYAISHISDSRLILVKHNKNKGVGAAVVSGFRRAIELDADCIVRIDSDGQMDPALIPRFLSPLNCGVADFAKGNRFWSPETLAGMPVTRLIGNAGLSFISKVSTGYWSLMDPNNGFFAIHAAVAQKLDLDKLESRYFFESDLLFRLNTIRAVGVDIPMYAVYEGETSNLSPLNSILEFFFKHIRNTIKRVVYNYFVRNFNVASLQMIIGMIFFWFGIIYGGFNWAYLSSQGMYASSGTVMLAALPVLLGFQLLLAALQQDINFEPKIPLHKLI</sequence>
<dbReference type="PANTHER" id="PTHR48090">
    <property type="entry name" value="UNDECAPRENYL-PHOSPHATE 4-DEOXY-4-FORMAMIDO-L-ARABINOSE TRANSFERASE-RELATED"/>
    <property type="match status" value="1"/>
</dbReference>
<keyword evidence="1" id="KW-1133">Transmembrane helix</keyword>
<dbReference type="CDD" id="cd04179">
    <property type="entry name" value="DPM_DPG-synthase_like"/>
    <property type="match status" value="1"/>
</dbReference>
<dbReference type="AlphaFoldDB" id="A0A1G5IHH7"/>
<dbReference type="SUPFAM" id="SSF53448">
    <property type="entry name" value="Nucleotide-diphospho-sugar transferases"/>
    <property type="match status" value="1"/>
</dbReference>